<dbReference type="PANTHER" id="PTHR22980:SF0">
    <property type="entry name" value="CENTROMERE PROTEIN S"/>
    <property type="match status" value="1"/>
</dbReference>
<dbReference type="InterPro" id="IPR009072">
    <property type="entry name" value="Histone-fold"/>
</dbReference>
<dbReference type="GO" id="GO:0031297">
    <property type="term" value="P:replication fork processing"/>
    <property type="evidence" value="ECO:0007669"/>
    <property type="project" value="TreeGrafter"/>
</dbReference>
<dbReference type="PANTHER" id="PTHR22980">
    <property type="entry name" value="CORTISTATIN"/>
    <property type="match status" value="1"/>
</dbReference>
<reference evidence="5" key="1">
    <citation type="journal article" date="2020" name="Microb. Genom.">
        <title>Genetic diversity of clinical and environmental Mucorales isolates obtained from an investigation of mucormycosis cases among solid organ transplant recipients.</title>
        <authorList>
            <person name="Nguyen M.H."/>
            <person name="Kaul D."/>
            <person name="Muto C."/>
            <person name="Cheng S.J."/>
            <person name="Richter R.A."/>
            <person name="Bruno V.M."/>
            <person name="Liu G."/>
            <person name="Beyhan S."/>
            <person name="Sundermann A.J."/>
            <person name="Mounaud S."/>
            <person name="Pasculle A.W."/>
            <person name="Nierman W.C."/>
            <person name="Driscoll E."/>
            <person name="Cumbie R."/>
            <person name="Clancy C.J."/>
            <person name="Dupont C.L."/>
        </authorList>
    </citation>
    <scope>NUCLEOTIDE SEQUENCE</scope>
    <source>
        <strain evidence="5">GL16</strain>
    </source>
</reference>
<dbReference type="GO" id="GO:0000712">
    <property type="term" value="P:resolution of meiotic recombination intermediates"/>
    <property type="evidence" value="ECO:0007669"/>
    <property type="project" value="TreeGrafter"/>
</dbReference>
<comment type="caution">
    <text evidence="5">The sequence shown here is derived from an EMBL/GenBank/DDBJ whole genome shotgun (WGS) entry which is preliminary data.</text>
</comment>
<dbReference type="Gene3D" id="1.10.20.10">
    <property type="entry name" value="Histone, subunit A"/>
    <property type="match status" value="1"/>
</dbReference>
<dbReference type="GO" id="GO:0071821">
    <property type="term" value="C:FANCM-MHF complex"/>
    <property type="evidence" value="ECO:0007669"/>
    <property type="project" value="InterPro"/>
</dbReference>
<dbReference type="Pfam" id="PF15630">
    <property type="entry name" value="CENP-S"/>
    <property type="match status" value="1"/>
</dbReference>
<evidence type="ECO:0000313" key="5">
    <source>
        <dbReference type="EMBL" id="KAG1548133.1"/>
    </source>
</evidence>
<name>A0A9P6YI12_RHIOR</name>
<proteinExistence type="inferred from homology"/>
<dbReference type="CDD" id="cd22919">
    <property type="entry name" value="HFD_CENP-S"/>
    <property type="match status" value="1"/>
</dbReference>
<keyword evidence="4" id="KW-0234">DNA repair</keyword>
<dbReference type="EMBL" id="JAANIT010000397">
    <property type="protein sequence ID" value="KAG1548133.1"/>
    <property type="molecule type" value="Genomic_DNA"/>
</dbReference>
<keyword evidence="3" id="KW-0238">DNA-binding</keyword>
<dbReference type="Proteomes" id="UP000717996">
    <property type="component" value="Unassembled WGS sequence"/>
</dbReference>
<sequence length="102" mass="11589">MDDDNELLAALLYNVREIVGKEARSLGKEASPEFIVSLTEVLSSQIKIMAQDLESFAKHGRRSVISMEDVKLCARRNDTLYETISELAKDITEETSSKRRRK</sequence>
<evidence type="ECO:0000256" key="3">
    <source>
        <dbReference type="ARBA" id="ARBA00023125"/>
    </source>
</evidence>
<dbReference type="AlphaFoldDB" id="A0A9P6YI12"/>
<evidence type="ECO:0000256" key="4">
    <source>
        <dbReference type="ARBA" id="ARBA00023204"/>
    </source>
</evidence>
<dbReference type="GO" id="GO:0046982">
    <property type="term" value="F:protein heterodimerization activity"/>
    <property type="evidence" value="ECO:0007669"/>
    <property type="project" value="InterPro"/>
</dbReference>
<comment type="similarity">
    <text evidence="1">Belongs to the TAF9 family. CENP-S/MHF1 subfamily.</text>
</comment>
<protein>
    <recommendedName>
        <fullName evidence="7">Centromere protein S</fullName>
    </recommendedName>
</protein>
<dbReference type="GO" id="GO:0003682">
    <property type="term" value="F:chromatin binding"/>
    <property type="evidence" value="ECO:0007669"/>
    <property type="project" value="TreeGrafter"/>
</dbReference>
<evidence type="ECO:0000256" key="1">
    <source>
        <dbReference type="ARBA" id="ARBA00006612"/>
    </source>
</evidence>
<organism evidence="5 6">
    <name type="scientific">Rhizopus oryzae</name>
    <name type="common">Mucormycosis agent</name>
    <name type="synonym">Rhizopus arrhizus var. delemar</name>
    <dbReference type="NCBI Taxonomy" id="64495"/>
    <lineage>
        <taxon>Eukaryota</taxon>
        <taxon>Fungi</taxon>
        <taxon>Fungi incertae sedis</taxon>
        <taxon>Mucoromycota</taxon>
        <taxon>Mucoromycotina</taxon>
        <taxon>Mucoromycetes</taxon>
        <taxon>Mucorales</taxon>
        <taxon>Mucorineae</taxon>
        <taxon>Rhizopodaceae</taxon>
        <taxon>Rhizopus</taxon>
    </lineage>
</organism>
<dbReference type="GO" id="GO:0003677">
    <property type="term" value="F:DNA binding"/>
    <property type="evidence" value="ECO:0007669"/>
    <property type="project" value="UniProtKB-KW"/>
</dbReference>
<dbReference type="GO" id="GO:0006281">
    <property type="term" value="P:DNA repair"/>
    <property type="evidence" value="ECO:0007669"/>
    <property type="project" value="UniProtKB-KW"/>
</dbReference>
<evidence type="ECO:0000313" key="6">
    <source>
        <dbReference type="Proteomes" id="UP000717996"/>
    </source>
</evidence>
<gene>
    <name evidence="5" type="ORF">G6F51_003846</name>
</gene>
<evidence type="ECO:0000256" key="2">
    <source>
        <dbReference type="ARBA" id="ARBA00022763"/>
    </source>
</evidence>
<keyword evidence="2" id="KW-0227">DNA damage</keyword>
<dbReference type="OrthoDB" id="1872155at2759"/>
<accession>A0A9P6YI12</accession>
<dbReference type="SUPFAM" id="SSF47113">
    <property type="entry name" value="Histone-fold"/>
    <property type="match status" value="1"/>
</dbReference>
<evidence type="ECO:0008006" key="7">
    <source>
        <dbReference type="Google" id="ProtNLM"/>
    </source>
</evidence>
<dbReference type="InterPro" id="IPR029003">
    <property type="entry name" value="CENP-S/Mhf1"/>
</dbReference>